<sequence length="282" mass="33499">MNRLLITQAGEQLRNEIKQQANQQETLKQIKKKDQPLPVLNPQTKNQFIDTERDNILYQKTLSEVALTNLNHVASLSLLGQKSKKKLETHIRDELNLPNNFNYLNKNLDKQINKILSNNDLQTYRKRHLLTELKRINKKRTISHNEDVSINSSCIEDYDKVQKMTAIINAEGKLAQLTRRYKQKQLNDQKLQMSLNISLGKMQERKNMLIDAINPMSPTQMKISSQRQFDEMFQDKSEERFHNRLQEKHVKQICLVWNQHQFPKQTKRWQQFIENAKQQKKQ</sequence>
<name>A0A8S1M3L8_9CILI</name>
<dbReference type="AlphaFoldDB" id="A0A8S1M3L8"/>
<dbReference type="Proteomes" id="UP000692954">
    <property type="component" value="Unassembled WGS sequence"/>
</dbReference>
<reference evidence="1" key="1">
    <citation type="submission" date="2021-01" db="EMBL/GenBank/DDBJ databases">
        <authorList>
            <consortium name="Genoscope - CEA"/>
            <person name="William W."/>
        </authorList>
    </citation>
    <scope>NUCLEOTIDE SEQUENCE</scope>
</reference>
<gene>
    <name evidence="1" type="ORF">PSON_ATCC_30995.1.T0270306</name>
</gene>
<evidence type="ECO:0000313" key="2">
    <source>
        <dbReference type="Proteomes" id="UP000692954"/>
    </source>
</evidence>
<keyword evidence="2" id="KW-1185">Reference proteome</keyword>
<comment type="caution">
    <text evidence="1">The sequence shown here is derived from an EMBL/GenBank/DDBJ whole genome shotgun (WGS) entry which is preliminary data.</text>
</comment>
<proteinExistence type="predicted"/>
<evidence type="ECO:0000313" key="1">
    <source>
        <dbReference type="EMBL" id="CAD8071056.1"/>
    </source>
</evidence>
<accession>A0A8S1M3L8</accession>
<protein>
    <submittedName>
        <fullName evidence="1">Uncharacterized protein</fullName>
    </submittedName>
</protein>
<organism evidence="1 2">
    <name type="scientific">Paramecium sonneborni</name>
    <dbReference type="NCBI Taxonomy" id="65129"/>
    <lineage>
        <taxon>Eukaryota</taxon>
        <taxon>Sar</taxon>
        <taxon>Alveolata</taxon>
        <taxon>Ciliophora</taxon>
        <taxon>Intramacronucleata</taxon>
        <taxon>Oligohymenophorea</taxon>
        <taxon>Peniculida</taxon>
        <taxon>Parameciidae</taxon>
        <taxon>Paramecium</taxon>
    </lineage>
</organism>
<dbReference type="EMBL" id="CAJJDN010000027">
    <property type="protein sequence ID" value="CAD8071056.1"/>
    <property type="molecule type" value="Genomic_DNA"/>
</dbReference>